<feature type="transmembrane region" description="Helical" evidence="2">
    <location>
        <begin position="111"/>
        <end position="133"/>
    </location>
</feature>
<keyword evidence="4" id="KW-1185">Reference proteome</keyword>
<dbReference type="AlphaFoldDB" id="A0AAU9FNY4"/>
<organism evidence="3 4">
    <name type="scientific">Drosophila madeirensis</name>
    <name type="common">Fruit fly</name>
    <dbReference type="NCBI Taxonomy" id="30013"/>
    <lineage>
        <taxon>Eukaryota</taxon>
        <taxon>Metazoa</taxon>
        <taxon>Ecdysozoa</taxon>
        <taxon>Arthropoda</taxon>
        <taxon>Hexapoda</taxon>
        <taxon>Insecta</taxon>
        <taxon>Pterygota</taxon>
        <taxon>Neoptera</taxon>
        <taxon>Endopterygota</taxon>
        <taxon>Diptera</taxon>
        <taxon>Brachycera</taxon>
        <taxon>Muscomorpha</taxon>
        <taxon>Ephydroidea</taxon>
        <taxon>Drosophilidae</taxon>
        <taxon>Drosophila</taxon>
        <taxon>Sophophora</taxon>
    </lineage>
</organism>
<evidence type="ECO:0000313" key="4">
    <source>
        <dbReference type="Proteomes" id="UP001500889"/>
    </source>
</evidence>
<gene>
    <name evidence="3" type="ORF">DMAD_05684</name>
</gene>
<name>A0AAU9FNY4_DROMD</name>
<feature type="transmembrane region" description="Helical" evidence="2">
    <location>
        <begin position="15"/>
        <end position="36"/>
    </location>
</feature>
<evidence type="ECO:0000313" key="3">
    <source>
        <dbReference type="EMBL" id="BFF97231.1"/>
    </source>
</evidence>
<feature type="transmembrane region" description="Helical" evidence="2">
    <location>
        <begin position="79"/>
        <end position="99"/>
    </location>
</feature>
<keyword evidence="2" id="KW-0812">Transmembrane</keyword>
<keyword evidence="2" id="KW-0472">Membrane</keyword>
<feature type="region of interest" description="Disordered" evidence="1">
    <location>
        <begin position="167"/>
        <end position="187"/>
    </location>
</feature>
<dbReference type="PANTHER" id="PTHR36694">
    <property type="entry name" value="PASIFLORA 1, ISOFORM A-RELATED"/>
    <property type="match status" value="1"/>
</dbReference>
<evidence type="ECO:0000256" key="2">
    <source>
        <dbReference type="SAM" id="Phobius"/>
    </source>
</evidence>
<dbReference type="EMBL" id="AP029265">
    <property type="protein sequence ID" value="BFF97231.1"/>
    <property type="molecule type" value="Genomic_DNA"/>
</dbReference>
<feature type="compositionally biased region" description="Basic and acidic residues" evidence="1">
    <location>
        <begin position="175"/>
        <end position="187"/>
    </location>
</feature>
<evidence type="ECO:0000256" key="1">
    <source>
        <dbReference type="SAM" id="MobiDB-lite"/>
    </source>
</evidence>
<protein>
    <submittedName>
        <fullName evidence="3">Uncharacterized protein</fullName>
    </submittedName>
</protein>
<dbReference type="InterPro" id="IPR031720">
    <property type="entry name" value="DUF4728"/>
</dbReference>
<dbReference type="Proteomes" id="UP001500889">
    <property type="component" value="Chromosome J"/>
</dbReference>
<sequence length="187" mass="21954">MREHQEESLPVHRDYLLMVCYAINAFELFHSLYFLVDTTGLLITYTNLYTTLAFLGTIVWFLTVVALSVGLWQGRPLLFIFWLFFSGIGTLTDIVYLVWNVTSSLTFDWLHFINWTVLYFGIVVECTCLYLVYSYYRRLSHLYQLHHHEQGDAPSHRIFTPELHSETSAYPATDTKSDRAKDGRNKY</sequence>
<reference evidence="3 4" key="1">
    <citation type="submission" date="2024-02" db="EMBL/GenBank/DDBJ databases">
        <title>A chromosome-level genome assembly of Drosophila madeirensis, a fruit fly species endemic to Madeira island.</title>
        <authorList>
            <person name="Tomihara K."/>
            <person name="Llopart A."/>
            <person name="Yamamoto D."/>
        </authorList>
    </citation>
    <scope>NUCLEOTIDE SEQUENCE [LARGE SCALE GENOMIC DNA]</scope>
    <source>
        <strain evidence="3 4">RF1</strain>
    </source>
</reference>
<keyword evidence="2" id="KW-1133">Transmembrane helix</keyword>
<feature type="transmembrane region" description="Helical" evidence="2">
    <location>
        <begin position="48"/>
        <end position="72"/>
    </location>
</feature>
<dbReference type="PANTHER" id="PTHR36694:SF11">
    <property type="entry name" value="LP21121P-RELATED"/>
    <property type="match status" value="1"/>
</dbReference>
<proteinExistence type="predicted"/>
<accession>A0AAU9FNY4</accession>
<dbReference type="Pfam" id="PF15860">
    <property type="entry name" value="DUF4728"/>
    <property type="match status" value="1"/>
</dbReference>